<dbReference type="OrthoDB" id="5105584at2759"/>
<gene>
    <name evidence="2" type="ORF">WICPIJ_007269</name>
</gene>
<dbReference type="GO" id="GO:0005829">
    <property type="term" value="C:cytosol"/>
    <property type="evidence" value="ECO:0007669"/>
    <property type="project" value="TreeGrafter"/>
</dbReference>
<comment type="caution">
    <text evidence="2">The sequence shown here is derived from an EMBL/GenBank/DDBJ whole genome shotgun (WGS) entry which is preliminary data.</text>
</comment>
<feature type="non-terminal residue" evidence="2">
    <location>
        <position position="88"/>
    </location>
</feature>
<dbReference type="InterPro" id="IPR045079">
    <property type="entry name" value="Oxoprolinase-like"/>
</dbReference>
<accession>A0A9P8TJF1</accession>
<protein>
    <recommendedName>
        <fullName evidence="1">Hydantoinase B/oxoprolinase domain-containing protein</fullName>
    </recommendedName>
</protein>
<dbReference type="Pfam" id="PF02538">
    <property type="entry name" value="Hydantoinase_B"/>
    <property type="match status" value="1"/>
</dbReference>
<reference evidence="2" key="1">
    <citation type="journal article" date="2021" name="Open Biol.">
        <title>Shared evolutionary footprints suggest mitochondrial oxidative damage underlies multiple complex I losses in fungi.</title>
        <authorList>
            <person name="Schikora-Tamarit M.A."/>
            <person name="Marcet-Houben M."/>
            <person name="Nosek J."/>
            <person name="Gabaldon T."/>
        </authorList>
    </citation>
    <scope>NUCLEOTIDE SEQUENCE</scope>
    <source>
        <strain evidence="2">CBS2887</strain>
    </source>
</reference>
<organism evidence="2 3">
    <name type="scientific">Wickerhamomyces pijperi</name>
    <name type="common">Yeast</name>
    <name type="synonym">Pichia pijperi</name>
    <dbReference type="NCBI Taxonomy" id="599730"/>
    <lineage>
        <taxon>Eukaryota</taxon>
        <taxon>Fungi</taxon>
        <taxon>Dikarya</taxon>
        <taxon>Ascomycota</taxon>
        <taxon>Saccharomycotina</taxon>
        <taxon>Saccharomycetes</taxon>
        <taxon>Phaffomycetales</taxon>
        <taxon>Wickerhamomycetaceae</taxon>
        <taxon>Wickerhamomyces</taxon>
    </lineage>
</organism>
<evidence type="ECO:0000259" key="1">
    <source>
        <dbReference type="Pfam" id="PF02538"/>
    </source>
</evidence>
<dbReference type="InterPro" id="IPR003692">
    <property type="entry name" value="Hydantoinase_B"/>
</dbReference>
<dbReference type="AlphaFoldDB" id="A0A9P8TJF1"/>
<dbReference type="Proteomes" id="UP000774326">
    <property type="component" value="Unassembled WGS sequence"/>
</dbReference>
<dbReference type="PANTHER" id="PTHR11365">
    <property type="entry name" value="5-OXOPROLINASE RELATED"/>
    <property type="match status" value="1"/>
</dbReference>
<dbReference type="GO" id="GO:0017168">
    <property type="term" value="F:5-oxoprolinase (ATP-hydrolyzing) activity"/>
    <property type="evidence" value="ECO:0007669"/>
    <property type="project" value="TreeGrafter"/>
</dbReference>
<evidence type="ECO:0000313" key="3">
    <source>
        <dbReference type="Proteomes" id="UP000774326"/>
    </source>
</evidence>
<sequence length="88" mass="9695">MSDLKIGDVVPGPALILDETQTILVTPGAKAVNLPRHIIIDVDNEKTQEEISLDYVDPILLSVFSNRFMFIAEDMGRTLQKISVSANI</sequence>
<dbReference type="EMBL" id="JAEUBG010004218">
    <property type="protein sequence ID" value="KAH3681768.1"/>
    <property type="molecule type" value="Genomic_DNA"/>
</dbReference>
<dbReference type="GO" id="GO:0006749">
    <property type="term" value="P:glutathione metabolic process"/>
    <property type="evidence" value="ECO:0007669"/>
    <property type="project" value="TreeGrafter"/>
</dbReference>
<feature type="domain" description="Hydantoinase B/oxoprolinase" evidence="1">
    <location>
        <begin position="57"/>
        <end position="88"/>
    </location>
</feature>
<reference evidence="2" key="2">
    <citation type="submission" date="2021-01" db="EMBL/GenBank/DDBJ databases">
        <authorList>
            <person name="Schikora-Tamarit M.A."/>
        </authorList>
    </citation>
    <scope>NUCLEOTIDE SEQUENCE</scope>
    <source>
        <strain evidence="2">CBS2887</strain>
    </source>
</reference>
<evidence type="ECO:0000313" key="2">
    <source>
        <dbReference type="EMBL" id="KAH3681768.1"/>
    </source>
</evidence>
<dbReference type="PANTHER" id="PTHR11365:SF2">
    <property type="entry name" value="5-OXOPROLINASE"/>
    <property type="match status" value="1"/>
</dbReference>
<keyword evidence="3" id="KW-1185">Reference proteome</keyword>
<name>A0A9P8TJF1_WICPI</name>
<proteinExistence type="predicted"/>